<reference evidence="3" key="1">
    <citation type="submission" date="2016-11" db="UniProtKB">
        <authorList>
            <consortium name="WormBaseParasite"/>
        </authorList>
    </citation>
    <scope>IDENTIFICATION</scope>
</reference>
<evidence type="ECO:0000313" key="3">
    <source>
        <dbReference type="WBParaSite" id="MhA1_Contig9.frz3.gene4"/>
    </source>
</evidence>
<evidence type="ECO:0000256" key="1">
    <source>
        <dbReference type="SAM" id="MobiDB-lite"/>
    </source>
</evidence>
<accession>A0A1I8C279</accession>
<dbReference type="Proteomes" id="UP000095281">
    <property type="component" value="Unplaced"/>
</dbReference>
<feature type="compositionally biased region" description="Polar residues" evidence="1">
    <location>
        <begin position="145"/>
        <end position="160"/>
    </location>
</feature>
<feature type="region of interest" description="Disordered" evidence="1">
    <location>
        <begin position="135"/>
        <end position="160"/>
    </location>
</feature>
<dbReference type="AlphaFoldDB" id="A0A1I8C279"/>
<dbReference type="WBParaSite" id="MhA1_Contig9.frz3.gene4">
    <property type="protein sequence ID" value="MhA1_Contig9.frz3.gene4"/>
    <property type="gene ID" value="MhA1_Contig9.frz3.gene4"/>
</dbReference>
<proteinExistence type="predicted"/>
<name>A0A1I8C279_MELHA</name>
<protein>
    <submittedName>
        <fullName evidence="3">Uncharacterized protein</fullName>
    </submittedName>
</protein>
<evidence type="ECO:0000313" key="2">
    <source>
        <dbReference type="Proteomes" id="UP000095281"/>
    </source>
</evidence>
<organism evidence="2 3">
    <name type="scientific">Meloidogyne hapla</name>
    <name type="common">Root-knot nematode worm</name>
    <dbReference type="NCBI Taxonomy" id="6305"/>
    <lineage>
        <taxon>Eukaryota</taxon>
        <taxon>Metazoa</taxon>
        <taxon>Ecdysozoa</taxon>
        <taxon>Nematoda</taxon>
        <taxon>Chromadorea</taxon>
        <taxon>Rhabditida</taxon>
        <taxon>Tylenchina</taxon>
        <taxon>Tylenchomorpha</taxon>
        <taxon>Tylenchoidea</taxon>
        <taxon>Meloidogynidae</taxon>
        <taxon>Meloidogyninae</taxon>
        <taxon>Meloidogyne</taxon>
    </lineage>
</organism>
<sequence>MYKNNPSLTHHKITHHFEFNDGTVGCALDSPIIEEGKYFANPQSNINENKGKEPIEEENVQLEGHLNVNEKDFPKLSIKSRRTVQPDMINDIFNDPFNAQMEPNKKAESLKKAKANRNYRKMVLKNKSYGRLKKKNGNEKLKNNPTQSYNNEGTSFVNPQTNNKGKEAIEFQKNVQLDEQNLNNQGKNDMNNVKEHIIYPMEERSNPQTPMEIEQNELEEPQINFEIDLNLPINEVNLNEKIYPFDLNEKPEED</sequence>
<keyword evidence="2" id="KW-1185">Reference proteome</keyword>